<evidence type="ECO:0000256" key="2">
    <source>
        <dbReference type="SAM" id="Phobius"/>
    </source>
</evidence>
<dbReference type="Pfam" id="PF21959">
    <property type="entry name" value="DUF6923"/>
    <property type="match status" value="1"/>
</dbReference>
<dbReference type="Proteomes" id="UP000199051">
    <property type="component" value="Unassembled WGS sequence"/>
</dbReference>
<dbReference type="EMBL" id="FOGI01000011">
    <property type="protein sequence ID" value="SES37035.1"/>
    <property type="molecule type" value="Genomic_DNA"/>
</dbReference>
<reference evidence="5" key="1">
    <citation type="submission" date="2016-10" db="EMBL/GenBank/DDBJ databases">
        <authorList>
            <person name="Varghese N."/>
            <person name="Submissions S."/>
        </authorList>
    </citation>
    <scope>NUCLEOTIDE SEQUENCE [LARGE SCALE GENOMIC DNA]</scope>
    <source>
        <strain evidence="5">DSM 44260</strain>
    </source>
</reference>
<evidence type="ECO:0000313" key="4">
    <source>
        <dbReference type="EMBL" id="SES37035.1"/>
    </source>
</evidence>
<accession>A0A1H9WT39</accession>
<feature type="domain" description="DUF6923" evidence="3">
    <location>
        <begin position="64"/>
        <end position="274"/>
    </location>
</feature>
<dbReference type="RefSeq" id="WP_092783481.1">
    <property type="nucleotide sequence ID" value="NZ_FOGI01000011.1"/>
</dbReference>
<dbReference type="SUPFAM" id="SSF63829">
    <property type="entry name" value="Calcium-dependent phosphotriesterase"/>
    <property type="match status" value="1"/>
</dbReference>
<keyword evidence="5" id="KW-1185">Reference proteome</keyword>
<feature type="region of interest" description="Disordered" evidence="1">
    <location>
        <begin position="274"/>
        <end position="304"/>
    </location>
</feature>
<evidence type="ECO:0000256" key="1">
    <source>
        <dbReference type="SAM" id="MobiDB-lite"/>
    </source>
</evidence>
<protein>
    <recommendedName>
        <fullName evidence="3">DUF6923 domain-containing protein</fullName>
    </recommendedName>
</protein>
<dbReference type="STRING" id="155974.SAMN04487818_111179"/>
<name>A0A1H9WT39_9PSEU</name>
<evidence type="ECO:0000313" key="5">
    <source>
        <dbReference type="Proteomes" id="UP000199051"/>
    </source>
</evidence>
<feature type="transmembrane region" description="Helical" evidence="2">
    <location>
        <begin position="381"/>
        <end position="398"/>
    </location>
</feature>
<feature type="region of interest" description="Disordered" evidence="1">
    <location>
        <begin position="331"/>
        <end position="380"/>
    </location>
</feature>
<organism evidence="4 5">
    <name type="scientific">Actinokineospora terrae</name>
    <dbReference type="NCBI Taxonomy" id="155974"/>
    <lineage>
        <taxon>Bacteria</taxon>
        <taxon>Bacillati</taxon>
        <taxon>Actinomycetota</taxon>
        <taxon>Actinomycetes</taxon>
        <taxon>Pseudonocardiales</taxon>
        <taxon>Pseudonocardiaceae</taxon>
        <taxon>Actinokineospora</taxon>
    </lineage>
</organism>
<dbReference type="InterPro" id="IPR054215">
    <property type="entry name" value="DUF6923"/>
</dbReference>
<gene>
    <name evidence="4" type="ORF">SAMN04487818_111179</name>
</gene>
<keyword evidence="2" id="KW-0472">Membrane</keyword>
<keyword evidence="2" id="KW-0812">Transmembrane</keyword>
<proteinExistence type="predicted"/>
<dbReference type="AlphaFoldDB" id="A0A1H9WT39"/>
<feature type="compositionally biased region" description="Basic and acidic residues" evidence="1">
    <location>
        <begin position="363"/>
        <end position="380"/>
    </location>
</feature>
<keyword evidence="2" id="KW-1133">Transmembrane helix</keyword>
<sequence>MKRLATVGAVGVVLAGGAVLGLAEGEAAPVSCTFFRVHSTDVTGFSVLSRVNLANTAAQQIATLRYRVNAIAYSEDTNSLWGLSTRSTEGTFGDGAHVVSIGTEGDVIDHGPVRRVNELNFPNDRFTSATAGTIVGSELVVRVDSAIYRIDLDPGSNTYLGVVDAVMTSPRGLIVGVDDFDVRGGVAYGVASDYSGSRVVRVDLRNGQVVQVATTGLPGGASFGVAVLAPDGALYAAANRIAGRSPLFRIDLGTGAATEVGSWPAVSSSDATACLPGVAPATTPQPTPPAPAPGPAPGPAPVPAPPPARAPVVPVSPPVISPTPIPVVPPPPLQPTTAVPPVPPPPELTTKRSYRPQPTTPTEDPRAAGRARSSTEEKRRWGLTAIVLIVGAGAAAAGSRRRRR</sequence>
<feature type="compositionally biased region" description="Pro residues" evidence="1">
    <location>
        <begin position="283"/>
        <end position="304"/>
    </location>
</feature>
<evidence type="ECO:0000259" key="3">
    <source>
        <dbReference type="Pfam" id="PF21959"/>
    </source>
</evidence>
<feature type="compositionally biased region" description="Pro residues" evidence="1">
    <location>
        <begin position="331"/>
        <end position="347"/>
    </location>
</feature>